<gene>
    <name evidence="1" type="ORF">DUI87_11887</name>
</gene>
<organism evidence="1 2">
    <name type="scientific">Hirundo rustica rustica</name>
    <dbReference type="NCBI Taxonomy" id="333673"/>
    <lineage>
        <taxon>Eukaryota</taxon>
        <taxon>Metazoa</taxon>
        <taxon>Chordata</taxon>
        <taxon>Craniata</taxon>
        <taxon>Vertebrata</taxon>
        <taxon>Euteleostomi</taxon>
        <taxon>Archelosauria</taxon>
        <taxon>Archosauria</taxon>
        <taxon>Dinosauria</taxon>
        <taxon>Saurischia</taxon>
        <taxon>Theropoda</taxon>
        <taxon>Coelurosauria</taxon>
        <taxon>Aves</taxon>
        <taxon>Neognathae</taxon>
        <taxon>Neoaves</taxon>
        <taxon>Telluraves</taxon>
        <taxon>Australaves</taxon>
        <taxon>Passeriformes</taxon>
        <taxon>Sylvioidea</taxon>
        <taxon>Hirundinidae</taxon>
        <taxon>Hirundo</taxon>
    </lineage>
</organism>
<dbReference type="EMBL" id="QRBI01000108">
    <property type="protein sequence ID" value="RMC11763.1"/>
    <property type="molecule type" value="Genomic_DNA"/>
</dbReference>
<reference evidence="1 2" key="1">
    <citation type="submission" date="2018-07" db="EMBL/GenBank/DDBJ databases">
        <title>A high quality draft genome assembly of the barn swallow (H. rustica rustica).</title>
        <authorList>
            <person name="Formenti G."/>
            <person name="Chiara M."/>
            <person name="Poveda L."/>
            <person name="Francoijs K.-J."/>
            <person name="Bonisoli-Alquati A."/>
            <person name="Canova L."/>
            <person name="Gianfranceschi L."/>
            <person name="Horner D.S."/>
            <person name="Saino N."/>
        </authorList>
    </citation>
    <scope>NUCLEOTIDE SEQUENCE [LARGE SCALE GENOMIC DNA]</scope>
    <source>
        <strain evidence="1">Chelidonia</strain>
        <tissue evidence="1">Blood</tissue>
    </source>
</reference>
<evidence type="ECO:0000313" key="2">
    <source>
        <dbReference type="Proteomes" id="UP000269221"/>
    </source>
</evidence>
<protein>
    <submittedName>
        <fullName evidence="1">Uncharacterized protein</fullName>
    </submittedName>
</protein>
<name>A0A3M0KEZ9_HIRRU</name>
<dbReference type="AlphaFoldDB" id="A0A3M0KEZ9"/>
<proteinExistence type="predicted"/>
<comment type="caution">
    <text evidence="1">The sequence shown here is derived from an EMBL/GenBank/DDBJ whole genome shotgun (WGS) entry which is preliminary data.</text>
</comment>
<sequence length="124" mass="13999">MSNNDVWVVLSMQQALGRPFCEELSENNRRRFGVPTRLPQPFVSAAQQRESDSKILLSFEIPALSACTRLKSHLCTPAMTNSPSKIHRTIKNFLHGSSRIIAVSFDNCQENNDTFLKVCLENMS</sequence>
<accession>A0A3M0KEZ9</accession>
<keyword evidence="2" id="KW-1185">Reference proteome</keyword>
<evidence type="ECO:0000313" key="1">
    <source>
        <dbReference type="EMBL" id="RMC11763.1"/>
    </source>
</evidence>
<dbReference type="Proteomes" id="UP000269221">
    <property type="component" value="Unassembled WGS sequence"/>
</dbReference>